<keyword evidence="2" id="KW-0732">Signal</keyword>
<evidence type="ECO:0000256" key="2">
    <source>
        <dbReference type="SAM" id="SignalP"/>
    </source>
</evidence>
<protein>
    <submittedName>
        <fullName evidence="3">Uncharacterized protein</fullName>
    </submittedName>
</protein>
<feature type="signal peptide" evidence="2">
    <location>
        <begin position="1"/>
        <end position="23"/>
    </location>
</feature>
<keyword evidence="4" id="KW-1185">Reference proteome</keyword>
<feature type="region of interest" description="Disordered" evidence="1">
    <location>
        <begin position="60"/>
        <end position="89"/>
    </location>
</feature>
<dbReference type="EMBL" id="SMDA01000001">
    <property type="protein sequence ID" value="TCW33842.1"/>
    <property type="molecule type" value="Genomic_DNA"/>
</dbReference>
<accession>A0ABY2D3T9</accession>
<evidence type="ECO:0000256" key="1">
    <source>
        <dbReference type="SAM" id="MobiDB-lite"/>
    </source>
</evidence>
<evidence type="ECO:0000313" key="4">
    <source>
        <dbReference type="Proteomes" id="UP000294801"/>
    </source>
</evidence>
<reference evidence="3 4" key="1">
    <citation type="submission" date="2019-03" db="EMBL/GenBank/DDBJ databases">
        <title>Genomic Encyclopedia of Type Strains, Phase IV (KMG-IV): sequencing the most valuable type-strain genomes for metagenomic binning, comparative biology and taxonomic classification.</title>
        <authorList>
            <person name="Goeker M."/>
        </authorList>
    </citation>
    <scope>NUCLEOTIDE SEQUENCE [LARGE SCALE GENOMIC DNA]</scope>
    <source>
        <strain evidence="3 4">DSM 18507</strain>
    </source>
</reference>
<dbReference type="RefSeq" id="WP_132097735.1">
    <property type="nucleotide sequence ID" value="NZ_SMDA01000001.1"/>
</dbReference>
<feature type="chain" id="PRO_5047547152" evidence="2">
    <location>
        <begin position="24"/>
        <end position="89"/>
    </location>
</feature>
<gene>
    <name evidence="3" type="ORF">EV669_101379</name>
</gene>
<proteinExistence type="predicted"/>
<dbReference type="Proteomes" id="UP000294801">
    <property type="component" value="Unassembled WGS sequence"/>
</dbReference>
<sequence length="89" mass="9017">MKSADFLVLRIVTLAAGSVLAVAATLAGEEMAPAGARGEHHFAASTLTSPSPAPFLLHPVGQGAGTARPHEGSRPLGLVRPAKPLLMKA</sequence>
<name>A0ABY2D3T9_GULMO</name>
<comment type="caution">
    <text evidence="3">The sequence shown here is derived from an EMBL/GenBank/DDBJ whole genome shotgun (WGS) entry which is preliminary data.</text>
</comment>
<organism evidence="3 4">
    <name type="scientific">Gulbenkiania mobilis</name>
    <dbReference type="NCBI Taxonomy" id="397457"/>
    <lineage>
        <taxon>Bacteria</taxon>
        <taxon>Pseudomonadati</taxon>
        <taxon>Pseudomonadota</taxon>
        <taxon>Betaproteobacteria</taxon>
        <taxon>Neisseriales</taxon>
        <taxon>Chromobacteriaceae</taxon>
        <taxon>Gulbenkiania</taxon>
    </lineage>
</organism>
<evidence type="ECO:0000313" key="3">
    <source>
        <dbReference type="EMBL" id="TCW33842.1"/>
    </source>
</evidence>